<accession>A0A8S3DLR4</accession>
<sequence length="80" mass="9042">SGTFVGSSYSWGTARDWARFGLLYLNNGYYNNEQILTEEWVKQSVTLGGVNQYGQHGLHFWLNTGTNNDSHTRKFPNAPA</sequence>
<gene>
    <name evidence="1" type="ORF">SMN809_LOCUS55682</name>
</gene>
<dbReference type="Proteomes" id="UP000676336">
    <property type="component" value="Unassembled WGS sequence"/>
</dbReference>
<name>A0A8S3DLR4_9BILA</name>
<dbReference type="InterPro" id="IPR012338">
    <property type="entry name" value="Beta-lactam/transpept-like"/>
</dbReference>
<protein>
    <submittedName>
        <fullName evidence="1">Uncharacterized protein</fullName>
    </submittedName>
</protein>
<evidence type="ECO:0000313" key="1">
    <source>
        <dbReference type="EMBL" id="CAF4980297.1"/>
    </source>
</evidence>
<dbReference type="AlphaFoldDB" id="A0A8S3DLR4"/>
<dbReference type="Gene3D" id="3.40.710.10">
    <property type="entry name" value="DD-peptidase/beta-lactamase superfamily"/>
    <property type="match status" value="1"/>
</dbReference>
<dbReference type="SUPFAM" id="SSF56601">
    <property type="entry name" value="beta-lactamase/transpeptidase-like"/>
    <property type="match status" value="1"/>
</dbReference>
<dbReference type="EMBL" id="CAJOBI010197302">
    <property type="protein sequence ID" value="CAF4980297.1"/>
    <property type="molecule type" value="Genomic_DNA"/>
</dbReference>
<proteinExistence type="predicted"/>
<comment type="caution">
    <text evidence="1">The sequence shown here is derived from an EMBL/GenBank/DDBJ whole genome shotgun (WGS) entry which is preliminary data.</text>
</comment>
<evidence type="ECO:0000313" key="2">
    <source>
        <dbReference type="Proteomes" id="UP000676336"/>
    </source>
</evidence>
<feature type="non-terminal residue" evidence="1">
    <location>
        <position position="1"/>
    </location>
</feature>
<reference evidence="1" key="1">
    <citation type="submission" date="2021-02" db="EMBL/GenBank/DDBJ databases">
        <authorList>
            <person name="Nowell W R."/>
        </authorList>
    </citation>
    <scope>NUCLEOTIDE SEQUENCE</scope>
</reference>
<organism evidence="1 2">
    <name type="scientific">Rotaria magnacalcarata</name>
    <dbReference type="NCBI Taxonomy" id="392030"/>
    <lineage>
        <taxon>Eukaryota</taxon>
        <taxon>Metazoa</taxon>
        <taxon>Spiralia</taxon>
        <taxon>Gnathifera</taxon>
        <taxon>Rotifera</taxon>
        <taxon>Eurotatoria</taxon>
        <taxon>Bdelloidea</taxon>
        <taxon>Philodinida</taxon>
        <taxon>Philodinidae</taxon>
        <taxon>Rotaria</taxon>
    </lineage>
</organism>
<feature type="non-terminal residue" evidence="1">
    <location>
        <position position="80"/>
    </location>
</feature>